<evidence type="ECO:0000313" key="3">
    <source>
        <dbReference type="Proteomes" id="UP000027432"/>
    </source>
</evidence>
<gene>
    <name evidence="2" type="ORF">TP2_00295</name>
</gene>
<feature type="region of interest" description="Disordered" evidence="1">
    <location>
        <begin position="34"/>
        <end position="56"/>
    </location>
</feature>
<keyword evidence="3" id="KW-1185">Reference proteome</keyword>
<dbReference type="EMBL" id="AUND01000001">
    <property type="protein sequence ID" value="KEO55991.1"/>
    <property type="molecule type" value="Genomic_DNA"/>
</dbReference>
<accession>A0A074JEB7</accession>
<dbReference type="RefSeq" id="WP_157617007.1">
    <property type="nucleotide sequence ID" value="NZ_AUND01000001.1"/>
</dbReference>
<proteinExistence type="predicted"/>
<comment type="caution">
    <text evidence="2">The sequence shown here is derived from an EMBL/GenBank/DDBJ whole genome shotgun (WGS) entry which is preliminary data.</text>
</comment>
<name>A0A074JEB7_9RHOB</name>
<evidence type="ECO:0000313" key="2">
    <source>
        <dbReference type="EMBL" id="KEO55991.1"/>
    </source>
</evidence>
<reference evidence="2 3" key="1">
    <citation type="submission" date="2013-07" db="EMBL/GenBank/DDBJ databases">
        <title>Thioclava pacifica DSM 10166 Genome Sequencing.</title>
        <authorList>
            <person name="Lai Q."/>
            <person name="Shao Z."/>
        </authorList>
    </citation>
    <scope>NUCLEOTIDE SEQUENCE [LARGE SCALE GENOMIC DNA]</scope>
    <source>
        <strain evidence="2 3">DSM 10166</strain>
    </source>
</reference>
<sequence>MLERYIDGIRNTDPWVWLSLAGLMAYVIGRSFRGKGGDDGGGSGFFDSDGDGGDGD</sequence>
<organism evidence="2 3">
    <name type="scientific">Thioclava pacifica DSM 10166</name>
    <dbReference type="NCBI Taxonomy" id="1353537"/>
    <lineage>
        <taxon>Bacteria</taxon>
        <taxon>Pseudomonadati</taxon>
        <taxon>Pseudomonadota</taxon>
        <taxon>Alphaproteobacteria</taxon>
        <taxon>Rhodobacterales</taxon>
        <taxon>Paracoccaceae</taxon>
        <taxon>Thioclava</taxon>
    </lineage>
</organism>
<dbReference type="AlphaFoldDB" id="A0A074JEB7"/>
<protein>
    <submittedName>
        <fullName evidence="2">Uncharacterized protein</fullName>
    </submittedName>
</protein>
<dbReference type="Proteomes" id="UP000027432">
    <property type="component" value="Unassembled WGS sequence"/>
</dbReference>
<evidence type="ECO:0000256" key="1">
    <source>
        <dbReference type="SAM" id="MobiDB-lite"/>
    </source>
</evidence>